<dbReference type="EMBL" id="VUNS01000004">
    <property type="protein sequence ID" value="MST96602.1"/>
    <property type="molecule type" value="Genomic_DNA"/>
</dbReference>
<evidence type="ECO:0000256" key="7">
    <source>
        <dbReference type="ARBA" id="ARBA00023209"/>
    </source>
</evidence>
<evidence type="ECO:0000256" key="2">
    <source>
        <dbReference type="ARBA" id="ARBA00022516"/>
    </source>
</evidence>
<evidence type="ECO:0000256" key="4">
    <source>
        <dbReference type="ARBA" id="ARBA00023098"/>
    </source>
</evidence>
<evidence type="ECO:0000256" key="8">
    <source>
        <dbReference type="ARBA" id="ARBA00023239"/>
    </source>
</evidence>
<evidence type="ECO:0000256" key="1">
    <source>
        <dbReference type="ARBA" id="ARBA00022475"/>
    </source>
</evidence>
<name>A0A844G100_9BACT</name>
<feature type="transmembrane region" description="Helical" evidence="11">
    <location>
        <begin position="12"/>
        <end position="31"/>
    </location>
</feature>
<keyword evidence="1" id="KW-1003">Cell membrane</keyword>
<gene>
    <name evidence="12" type="ORF">FYJ85_06025</name>
</gene>
<dbReference type="PANTHER" id="PTHR35809">
    <property type="entry name" value="ARCHAETIDYLSERINE DECARBOXYLASE PROENZYME-RELATED"/>
    <property type="match status" value="1"/>
</dbReference>
<evidence type="ECO:0000256" key="10">
    <source>
        <dbReference type="ARBA" id="ARBA00023317"/>
    </source>
</evidence>
<keyword evidence="10" id="KW-0670">Pyruvate</keyword>
<dbReference type="InterPro" id="IPR033175">
    <property type="entry name" value="PSD-A"/>
</dbReference>
<dbReference type="Pfam" id="PF02666">
    <property type="entry name" value="PS_Dcarbxylase"/>
    <property type="match status" value="1"/>
</dbReference>
<keyword evidence="2" id="KW-0444">Lipid biosynthesis</keyword>
<reference evidence="12 13" key="1">
    <citation type="submission" date="2019-08" db="EMBL/GenBank/DDBJ databases">
        <title>In-depth cultivation of the pig gut microbiome towards novel bacterial diversity and tailored functional studies.</title>
        <authorList>
            <person name="Wylensek D."/>
            <person name="Hitch T.C.A."/>
            <person name="Clavel T."/>
        </authorList>
    </citation>
    <scope>NUCLEOTIDE SEQUENCE [LARGE SCALE GENOMIC DNA]</scope>
    <source>
        <strain evidence="12 13">BBE-744-WT-12</strain>
    </source>
</reference>
<keyword evidence="4" id="KW-0443">Lipid metabolism</keyword>
<keyword evidence="3" id="KW-0210">Decarboxylase</keyword>
<evidence type="ECO:0000256" key="6">
    <source>
        <dbReference type="ARBA" id="ARBA00023145"/>
    </source>
</evidence>
<dbReference type="GO" id="GO:0004609">
    <property type="term" value="F:phosphatidylserine decarboxylase activity"/>
    <property type="evidence" value="ECO:0007669"/>
    <property type="project" value="InterPro"/>
</dbReference>
<sequence>MMTLTKYGIREWGVGLVAAVVLLAGCCWLGAAGHPGWGAGVGVVVVVLFLALAAFFRNPSRRLPEDPRQLASPADGVVRDIGEVEDFNFPPFNGRAVRIGIFLSVLNVHVNRTPAELEVESKYYREGEFLDARHPECAVRNEAMTIAGTAKAGDVRFPLAIRQISGKIARKIVCPVDPGRTLRRGEVYGMIKFGSRTELYLPVDRFDIKVGIGDKVRGGETVVAAIRQESAK</sequence>
<dbReference type="Proteomes" id="UP000435649">
    <property type="component" value="Unassembled WGS sequence"/>
</dbReference>
<evidence type="ECO:0000313" key="12">
    <source>
        <dbReference type="EMBL" id="MST96602.1"/>
    </source>
</evidence>
<keyword evidence="6" id="KW-0865">Zymogen</keyword>
<dbReference type="RefSeq" id="WP_154417290.1">
    <property type="nucleotide sequence ID" value="NZ_CALXOB010000057.1"/>
</dbReference>
<keyword evidence="13" id="KW-1185">Reference proteome</keyword>
<evidence type="ECO:0000256" key="5">
    <source>
        <dbReference type="ARBA" id="ARBA00023136"/>
    </source>
</evidence>
<keyword evidence="9" id="KW-1208">Phospholipid metabolism</keyword>
<evidence type="ECO:0000256" key="9">
    <source>
        <dbReference type="ARBA" id="ARBA00023264"/>
    </source>
</evidence>
<keyword evidence="11" id="KW-0812">Transmembrane</keyword>
<accession>A0A844G100</accession>
<dbReference type="PROSITE" id="PS51257">
    <property type="entry name" value="PROKAR_LIPOPROTEIN"/>
    <property type="match status" value="1"/>
</dbReference>
<evidence type="ECO:0000256" key="3">
    <source>
        <dbReference type="ARBA" id="ARBA00022793"/>
    </source>
</evidence>
<proteinExistence type="predicted"/>
<dbReference type="AlphaFoldDB" id="A0A844G100"/>
<keyword evidence="7" id="KW-0594">Phospholipid biosynthesis</keyword>
<evidence type="ECO:0000256" key="11">
    <source>
        <dbReference type="SAM" id="Phobius"/>
    </source>
</evidence>
<dbReference type="PANTHER" id="PTHR35809:SF1">
    <property type="entry name" value="ARCHAETIDYLSERINE DECARBOXYLASE PROENZYME-RELATED"/>
    <property type="match status" value="1"/>
</dbReference>
<comment type="caution">
    <text evidence="12">The sequence shown here is derived from an EMBL/GenBank/DDBJ whole genome shotgun (WGS) entry which is preliminary data.</text>
</comment>
<protein>
    <submittedName>
        <fullName evidence="12">Phosphatidylserine decarboxylase family protein</fullName>
    </submittedName>
</protein>
<keyword evidence="8" id="KW-0456">Lyase</keyword>
<organism evidence="12 13">
    <name type="scientific">Victivallis lenta</name>
    <dbReference type="NCBI Taxonomy" id="2606640"/>
    <lineage>
        <taxon>Bacteria</taxon>
        <taxon>Pseudomonadati</taxon>
        <taxon>Lentisphaerota</taxon>
        <taxon>Lentisphaeria</taxon>
        <taxon>Victivallales</taxon>
        <taxon>Victivallaceae</taxon>
        <taxon>Victivallis</taxon>
    </lineage>
</organism>
<dbReference type="InterPro" id="IPR003817">
    <property type="entry name" value="PS_Dcarbxylase"/>
</dbReference>
<feature type="transmembrane region" description="Helical" evidence="11">
    <location>
        <begin position="37"/>
        <end position="56"/>
    </location>
</feature>
<keyword evidence="11" id="KW-1133">Transmembrane helix</keyword>
<keyword evidence="5 11" id="KW-0472">Membrane</keyword>
<evidence type="ECO:0000313" key="13">
    <source>
        <dbReference type="Proteomes" id="UP000435649"/>
    </source>
</evidence>
<dbReference type="GO" id="GO:0008654">
    <property type="term" value="P:phospholipid biosynthetic process"/>
    <property type="evidence" value="ECO:0007669"/>
    <property type="project" value="UniProtKB-KW"/>
</dbReference>